<dbReference type="InterPro" id="IPR022742">
    <property type="entry name" value="Hydrolase_4"/>
</dbReference>
<dbReference type="OrthoDB" id="9777090at2"/>
<protein>
    <submittedName>
        <fullName evidence="3">Esterase/lipase</fullName>
    </submittedName>
</protein>
<organism evidence="3 4">
    <name type="scientific">Fuerstiella marisgermanici</name>
    <dbReference type="NCBI Taxonomy" id="1891926"/>
    <lineage>
        <taxon>Bacteria</taxon>
        <taxon>Pseudomonadati</taxon>
        <taxon>Planctomycetota</taxon>
        <taxon>Planctomycetia</taxon>
        <taxon>Planctomycetales</taxon>
        <taxon>Planctomycetaceae</taxon>
        <taxon>Fuerstiella</taxon>
    </lineage>
</organism>
<dbReference type="STRING" id="1891926.Fuma_03444"/>
<sequence>MRRLVRGGFIAYTLVVIVLAFFQRYLMYHPRTESAMPVAQVHDVMKMYPAATDVRLECADGKRIGGWLLQKDGAKNDRPNRPLVIFFHGNAGHRGYRIDWYRILANANVDVLAIDYHGFGDSEGKISEQALELDADAAWKFAAEELSYAPGDLLVMGTSLGGAAAVYLTSKQCQAKNDPAGLIAVATFSSMVDVAGSHYPWLPVGAVLLDRYPSDDRIKHVTCPVLLLHGDQDTVVQQKFGQRLFDATPEKSKSGRAKRWVNLPGVGHNNIVHLAAKTITEEISRLIEDARRG</sequence>
<evidence type="ECO:0000313" key="3">
    <source>
        <dbReference type="EMBL" id="APZ93826.1"/>
    </source>
</evidence>
<keyword evidence="1" id="KW-0472">Membrane</keyword>
<feature type="transmembrane region" description="Helical" evidence="1">
    <location>
        <begin position="7"/>
        <end position="26"/>
    </location>
</feature>
<keyword evidence="1" id="KW-1133">Transmembrane helix</keyword>
<dbReference type="RefSeq" id="WP_077025226.1">
    <property type="nucleotide sequence ID" value="NZ_CP017641.1"/>
</dbReference>
<dbReference type="KEGG" id="fmr:Fuma_03444"/>
<keyword evidence="1" id="KW-0812">Transmembrane</keyword>
<dbReference type="PANTHER" id="PTHR12277">
    <property type="entry name" value="ALPHA/BETA HYDROLASE DOMAIN-CONTAINING PROTEIN"/>
    <property type="match status" value="1"/>
</dbReference>
<keyword evidence="4" id="KW-1185">Reference proteome</keyword>
<evidence type="ECO:0000313" key="4">
    <source>
        <dbReference type="Proteomes" id="UP000187735"/>
    </source>
</evidence>
<evidence type="ECO:0000256" key="1">
    <source>
        <dbReference type="SAM" id="Phobius"/>
    </source>
</evidence>
<dbReference type="InterPro" id="IPR029058">
    <property type="entry name" value="AB_hydrolase_fold"/>
</dbReference>
<evidence type="ECO:0000259" key="2">
    <source>
        <dbReference type="Pfam" id="PF12146"/>
    </source>
</evidence>
<gene>
    <name evidence="3" type="ORF">Fuma_03444</name>
</gene>
<proteinExistence type="predicted"/>
<dbReference type="Proteomes" id="UP000187735">
    <property type="component" value="Chromosome"/>
</dbReference>
<feature type="domain" description="Serine aminopeptidase S33" evidence="2">
    <location>
        <begin position="80"/>
        <end position="190"/>
    </location>
</feature>
<reference evidence="3 4" key="1">
    <citation type="journal article" date="2016" name="Front. Microbiol.">
        <title>Fuerstia marisgermanicae gen. nov., sp. nov., an Unusual Member of the Phylum Planctomycetes from the German Wadden Sea.</title>
        <authorList>
            <person name="Kohn T."/>
            <person name="Heuer A."/>
            <person name="Jogler M."/>
            <person name="Vollmers J."/>
            <person name="Boedeker C."/>
            <person name="Bunk B."/>
            <person name="Rast P."/>
            <person name="Borchert D."/>
            <person name="Glockner I."/>
            <person name="Freese H.M."/>
            <person name="Klenk H.P."/>
            <person name="Overmann J."/>
            <person name="Kaster A.K."/>
            <person name="Rohde M."/>
            <person name="Wiegand S."/>
            <person name="Jogler C."/>
        </authorList>
    </citation>
    <scope>NUCLEOTIDE SEQUENCE [LARGE SCALE GENOMIC DNA]</scope>
    <source>
        <strain evidence="3 4">NH11</strain>
    </source>
</reference>
<dbReference type="SUPFAM" id="SSF53474">
    <property type="entry name" value="alpha/beta-Hydrolases"/>
    <property type="match status" value="1"/>
</dbReference>
<name>A0A1P8WIE4_9PLAN</name>
<dbReference type="AlphaFoldDB" id="A0A1P8WIE4"/>
<accession>A0A1P8WIE4</accession>
<dbReference type="EMBL" id="CP017641">
    <property type="protein sequence ID" value="APZ93826.1"/>
    <property type="molecule type" value="Genomic_DNA"/>
</dbReference>
<dbReference type="Pfam" id="PF12146">
    <property type="entry name" value="Hydrolase_4"/>
    <property type="match status" value="1"/>
</dbReference>
<dbReference type="Gene3D" id="3.40.50.1820">
    <property type="entry name" value="alpha/beta hydrolase"/>
    <property type="match status" value="1"/>
</dbReference>